<dbReference type="SUPFAM" id="SSF52047">
    <property type="entry name" value="RNI-like"/>
    <property type="match status" value="1"/>
</dbReference>
<dbReference type="InterPro" id="IPR032675">
    <property type="entry name" value="LRR_dom_sf"/>
</dbReference>
<comment type="caution">
    <text evidence="1">The sequence shown here is derived from an EMBL/GenBank/DDBJ whole genome shotgun (WGS) entry which is preliminary data.</text>
</comment>
<dbReference type="EMBL" id="JANBOJ010000017">
    <property type="protein sequence ID" value="KAJ1724915.1"/>
    <property type="molecule type" value="Genomic_DNA"/>
</dbReference>
<sequence>MSVLSPFQQLPLDIAVVVVDYLETECSYTDSSPGPKCTRNPELLIPLLSSCHVWRQAAVKRAFELQTVSLEPHVETHLRPSSYRHLARALTVRIPSLIAALGQQDSSSAIQYVNVRSLSVEISMHAGDRIQAESCIFPQSSVNRLVQYIRQKAPNAESVKVSLQKATNVTSATPEFQQCVSTLLTGLFYEMRSVRLTSDSNFSSEFSQVSVSPGITSLDLDYIVPASQLRDLVQKHSSTLRVLRIKTLLPAAASALFVDDNGQAVVYSCLEQLQFAQHRIYGIPRLPSHIEQLSVPFPNLKSLIVERAYLFSTDILFRGNLANLQRLHLHIDGNFIENRLFPLDGPAQVRDLCLEISPLAYPLSDEFVSAATQVALGIVSASRSSLRSLSLPSEFSKPMVVEILARGNPMFTSLNVLNINHVALEVSDIIALLTKLGRLQHLSCMVSIPDSGGCSESALEQITDYYSNTLYPLNQTLSSWKIQSSNRHVEDVVSLSLLLALACPRLTSIHYLAQPRCHFDSLVRERLGNKPFSRYSNRLCQLIQ</sequence>
<name>A0A9W8CSR4_9FUNG</name>
<gene>
    <name evidence="1" type="ORF">LPJ53_000839</name>
</gene>
<dbReference type="OrthoDB" id="5514556at2759"/>
<organism evidence="1 2">
    <name type="scientific">Coemansia erecta</name>
    <dbReference type="NCBI Taxonomy" id="147472"/>
    <lineage>
        <taxon>Eukaryota</taxon>
        <taxon>Fungi</taxon>
        <taxon>Fungi incertae sedis</taxon>
        <taxon>Zoopagomycota</taxon>
        <taxon>Kickxellomycotina</taxon>
        <taxon>Kickxellomycetes</taxon>
        <taxon>Kickxellales</taxon>
        <taxon>Kickxellaceae</taxon>
        <taxon>Coemansia</taxon>
    </lineage>
</organism>
<evidence type="ECO:0000313" key="1">
    <source>
        <dbReference type="EMBL" id="KAJ1724915.1"/>
    </source>
</evidence>
<reference evidence="1" key="1">
    <citation type="submission" date="2022-07" db="EMBL/GenBank/DDBJ databases">
        <title>Phylogenomic reconstructions and comparative analyses of Kickxellomycotina fungi.</title>
        <authorList>
            <person name="Reynolds N.K."/>
            <person name="Stajich J.E."/>
            <person name="Barry K."/>
            <person name="Grigoriev I.V."/>
            <person name="Crous P."/>
            <person name="Smith M.E."/>
        </authorList>
    </citation>
    <scope>NUCLEOTIDE SEQUENCE</scope>
    <source>
        <strain evidence="1">NBRC 32514</strain>
    </source>
</reference>
<protein>
    <submittedName>
        <fullName evidence="1">Uncharacterized protein</fullName>
    </submittedName>
</protein>
<dbReference type="Gene3D" id="3.80.10.10">
    <property type="entry name" value="Ribonuclease Inhibitor"/>
    <property type="match status" value="1"/>
</dbReference>
<keyword evidence="2" id="KW-1185">Reference proteome</keyword>
<accession>A0A9W8CSR4</accession>
<proteinExistence type="predicted"/>
<dbReference type="Proteomes" id="UP001149813">
    <property type="component" value="Unassembled WGS sequence"/>
</dbReference>
<dbReference type="AlphaFoldDB" id="A0A9W8CSR4"/>
<evidence type="ECO:0000313" key="2">
    <source>
        <dbReference type="Proteomes" id="UP001149813"/>
    </source>
</evidence>